<sequence>MVRPHLSLNFALSADGRITSIAGISSGWTSEADQERFHRLRVEADALLVGRGTLEADRMTLTAPQNPLRCVISRTGKFDPSHPLFHTPGGPIHLLGTEHAPRKIKDTVGHHSTLAQFLERLHQDFGVERLHCEGGASLVRELAEIDAIDEIHLTWAGHTLFGGRDAPGLTGPPGDFLASSRHYQLTHFESLTESGECFLSYRRA</sequence>
<dbReference type="Pfam" id="PF01872">
    <property type="entry name" value="RibD_C"/>
    <property type="match status" value="1"/>
</dbReference>
<dbReference type="Proteomes" id="UP000557717">
    <property type="component" value="Unassembled WGS sequence"/>
</dbReference>
<evidence type="ECO:0000259" key="4">
    <source>
        <dbReference type="Pfam" id="PF01872"/>
    </source>
</evidence>
<name>A0A840VDZ7_9BACT</name>
<keyword evidence="6" id="KW-1185">Reference proteome</keyword>
<dbReference type="InterPro" id="IPR002734">
    <property type="entry name" value="RibDG_C"/>
</dbReference>
<comment type="caution">
    <text evidence="5">The sequence shown here is derived from an EMBL/GenBank/DDBJ whole genome shotgun (WGS) entry which is preliminary data.</text>
</comment>
<feature type="domain" description="Bacterial bifunctional deaminase-reductase C-terminal" evidence="4">
    <location>
        <begin position="4"/>
        <end position="191"/>
    </location>
</feature>
<evidence type="ECO:0000256" key="3">
    <source>
        <dbReference type="ARBA" id="ARBA00023002"/>
    </source>
</evidence>
<proteinExistence type="predicted"/>
<evidence type="ECO:0000256" key="2">
    <source>
        <dbReference type="ARBA" id="ARBA00022857"/>
    </source>
</evidence>
<gene>
    <name evidence="5" type="ORF">HNR46_003106</name>
</gene>
<dbReference type="GO" id="GO:0008703">
    <property type="term" value="F:5-amino-6-(5-phosphoribosylamino)uracil reductase activity"/>
    <property type="evidence" value="ECO:0007669"/>
    <property type="project" value="InterPro"/>
</dbReference>
<dbReference type="InterPro" id="IPR050765">
    <property type="entry name" value="Riboflavin_Biosynth_HTPR"/>
</dbReference>
<dbReference type="RefSeq" id="WP_184020234.1">
    <property type="nucleotide sequence ID" value="NZ_JACHFD010000016.1"/>
</dbReference>
<reference evidence="5 6" key="1">
    <citation type="submission" date="2020-08" db="EMBL/GenBank/DDBJ databases">
        <title>Genomic Encyclopedia of Type Strains, Phase IV (KMG-IV): sequencing the most valuable type-strain genomes for metagenomic binning, comparative biology and taxonomic classification.</title>
        <authorList>
            <person name="Goeker M."/>
        </authorList>
    </citation>
    <scope>NUCLEOTIDE SEQUENCE [LARGE SCALE GENOMIC DNA]</scope>
    <source>
        <strain evidence="5 6">YC6886</strain>
    </source>
</reference>
<dbReference type="InterPro" id="IPR024072">
    <property type="entry name" value="DHFR-like_dom_sf"/>
</dbReference>
<dbReference type="GO" id="GO:0009231">
    <property type="term" value="P:riboflavin biosynthetic process"/>
    <property type="evidence" value="ECO:0007669"/>
    <property type="project" value="InterPro"/>
</dbReference>
<dbReference type="SUPFAM" id="SSF53597">
    <property type="entry name" value="Dihydrofolate reductase-like"/>
    <property type="match status" value="1"/>
</dbReference>
<keyword evidence="2" id="KW-0521">NADP</keyword>
<dbReference type="AlphaFoldDB" id="A0A840VDZ7"/>
<organism evidence="5 6">
    <name type="scientific">Haloferula luteola</name>
    <dbReference type="NCBI Taxonomy" id="595692"/>
    <lineage>
        <taxon>Bacteria</taxon>
        <taxon>Pseudomonadati</taxon>
        <taxon>Verrucomicrobiota</taxon>
        <taxon>Verrucomicrobiia</taxon>
        <taxon>Verrucomicrobiales</taxon>
        <taxon>Verrucomicrobiaceae</taxon>
        <taxon>Haloferula</taxon>
    </lineage>
</organism>
<evidence type="ECO:0000313" key="5">
    <source>
        <dbReference type="EMBL" id="MBB5352858.1"/>
    </source>
</evidence>
<accession>A0A840VDZ7</accession>
<evidence type="ECO:0000256" key="1">
    <source>
        <dbReference type="ARBA" id="ARBA00005104"/>
    </source>
</evidence>
<evidence type="ECO:0000313" key="6">
    <source>
        <dbReference type="Proteomes" id="UP000557717"/>
    </source>
</evidence>
<dbReference type="Gene3D" id="3.40.430.10">
    <property type="entry name" value="Dihydrofolate Reductase, subunit A"/>
    <property type="match status" value="1"/>
</dbReference>
<dbReference type="PANTHER" id="PTHR38011:SF7">
    <property type="entry name" value="2,5-DIAMINO-6-RIBOSYLAMINO-4(3H)-PYRIMIDINONE 5'-PHOSPHATE REDUCTASE"/>
    <property type="match status" value="1"/>
</dbReference>
<keyword evidence="3" id="KW-0560">Oxidoreductase</keyword>
<protein>
    <submittedName>
        <fullName evidence="5">Riboflavin-specific deaminase-like protein</fullName>
    </submittedName>
</protein>
<comment type="pathway">
    <text evidence="1">Cofactor biosynthesis; riboflavin biosynthesis.</text>
</comment>
<dbReference type="PANTHER" id="PTHR38011">
    <property type="entry name" value="DIHYDROFOLATE REDUCTASE FAMILY PROTEIN (AFU_ORTHOLOGUE AFUA_8G06820)"/>
    <property type="match status" value="1"/>
</dbReference>
<dbReference type="EMBL" id="JACHFD010000016">
    <property type="protein sequence ID" value="MBB5352858.1"/>
    <property type="molecule type" value="Genomic_DNA"/>
</dbReference>